<dbReference type="NCBIfam" id="TIGR00148">
    <property type="entry name" value="UbiD family decarboxylase"/>
    <property type="match status" value="1"/>
</dbReference>
<gene>
    <name evidence="5" type="ORF">KZJ38_19155</name>
</gene>
<dbReference type="EMBL" id="CP080095">
    <property type="protein sequence ID" value="QYD68350.1"/>
    <property type="molecule type" value="Genomic_DNA"/>
</dbReference>
<evidence type="ECO:0000313" key="5">
    <source>
        <dbReference type="EMBL" id="QYD68350.1"/>
    </source>
</evidence>
<evidence type="ECO:0000313" key="6">
    <source>
        <dbReference type="Proteomes" id="UP000826462"/>
    </source>
</evidence>
<feature type="domain" description="3-octaprenyl-4-hydroxybenzoate carboxy-lyase-like Rift-related" evidence="2">
    <location>
        <begin position="101"/>
        <end position="296"/>
    </location>
</feature>
<evidence type="ECO:0000256" key="1">
    <source>
        <dbReference type="ARBA" id="ARBA00010021"/>
    </source>
</evidence>
<dbReference type="Gene3D" id="3.40.1670.10">
    <property type="entry name" value="UbiD C-terminal domain-like"/>
    <property type="match status" value="1"/>
</dbReference>
<reference evidence="5 6" key="1">
    <citation type="submission" date="2021-07" db="EMBL/GenBank/DDBJ databases">
        <title>Paraburkholderia edwinii protects Aspergillus sp. from phenazines by acting as a toxin sponge.</title>
        <authorList>
            <person name="Dahlstrom K.M."/>
            <person name="Newman D.K."/>
        </authorList>
    </citation>
    <scope>NUCLEOTIDE SEQUENCE [LARGE SCALE GENOMIC DNA]</scope>
    <source>
        <strain evidence="5 6">Pe01</strain>
    </source>
</reference>
<keyword evidence="6" id="KW-1185">Reference proteome</keyword>
<proteinExistence type="inferred from homology"/>
<dbReference type="PANTHER" id="PTHR30108:SF21">
    <property type="entry name" value="4-HYDROXYBENZOATE DECARBOXYLASE"/>
    <property type="match status" value="1"/>
</dbReference>
<protein>
    <submittedName>
        <fullName evidence="5">UbiD family decarboxylase</fullName>
    </submittedName>
</protein>
<dbReference type="Pfam" id="PF01977">
    <property type="entry name" value="UbiD"/>
    <property type="match status" value="1"/>
</dbReference>
<feature type="domain" description="3-octaprenyl-4-hydroxybenzoate carboxy-lyase-like C-terminal" evidence="4">
    <location>
        <begin position="310"/>
        <end position="430"/>
    </location>
</feature>
<dbReference type="RefSeq" id="WP_219797743.1">
    <property type="nucleotide sequence ID" value="NZ_CP080095.1"/>
</dbReference>
<dbReference type="PANTHER" id="PTHR30108">
    <property type="entry name" value="3-OCTAPRENYL-4-HYDROXYBENZOATE CARBOXY-LYASE-RELATED"/>
    <property type="match status" value="1"/>
</dbReference>
<evidence type="ECO:0000259" key="2">
    <source>
        <dbReference type="Pfam" id="PF01977"/>
    </source>
</evidence>
<dbReference type="InterPro" id="IPR049381">
    <property type="entry name" value="UbiD-like_C"/>
</dbReference>
<accession>A0ABX8UMW1</accession>
<name>A0ABX8UMW1_9BURK</name>
<comment type="similarity">
    <text evidence="1">Belongs to the UbiD family.</text>
</comment>
<dbReference type="SUPFAM" id="SSF143968">
    <property type="entry name" value="UbiD C-terminal domain-like"/>
    <property type="match status" value="1"/>
</dbReference>
<dbReference type="Proteomes" id="UP000826462">
    <property type="component" value="Chromosome 1"/>
</dbReference>
<evidence type="ECO:0000259" key="3">
    <source>
        <dbReference type="Pfam" id="PF20695"/>
    </source>
</evidence>
<organism evidence="5 6">
    <name type="scientific">Paraburkholderia edwinii</name>
    <dbReference type="NCBI Taxonomy" id="2861782"/>
    <lineage>
        <taxon>Bacteria</taxon>
        <taxon>Pseudomonadati</taxon>
        <taxon>Pseudomonadota</taxon>
        <taxon>Betaproteobacteria</taxon>
        <taxon>Burkholderiales</taxon>
        <taxon>Burkholderiaceae</taxon>
        <taxon>Paraburkholderia</taxon>
    </lineage>
</organism>
<evidence type="ECO:0000259" key="4">
    <source>
        <dbReference type="Pfam" id="PF20696"/>
    </source>
</evidence>
<dbReference type="SUPFAM" id="SSF50475">
    <property type="entry name" value="FMN-binding split barrel"/>
    <property type="match status" value="1"/>
</dbReference>
<dbReference type="InterPro" id="IPR048304">
    <property type="entry name" value="UbiD_Rift_dom"/>
</dbReference>
<sequence length="520" mass="57529">MSHPDTPFDFDKFRLRRFVEKLIEAGEVAIHEDPVSLADLSARVDETAKASLFKQVGDEKFEMIAAVSGSRKRLAMAFGVDESKVIDEYTRRMANPQKVVEVSSASAPVHQVVITGDDIDLMKLPFHLQHEYDGAPYISSGIDYSVDPATGRTNVGCRRLMFRSRNTMRANLSQPSDLKRVYLACVERGEKLPASFAIGSHPLDYLAAGLRIPVDEFGLVGTLRGESVPMVRGLTNGVLAPADAEMIVEGYFDELGYREKEGPYGEFYGYYGPVHMDPVFHVTAITMRKDVLHQTVRHSGRYLSWTESANLGGLNSELQMWRLLRAANIEPAAVCAVPGTNGRQSARVALKRGTPGQARLAISALASIPRLKTIYVVDEDVNVFSNEEVEWAMSTRFRSDRDIVVLEGFAPFYMDPTTGDHGSIAKVGFDLTAPYGRPETVETRRAFAPRFADASAAPKQFNSVREALASRPMFFMELMTALGSTDGREIALEIDTLTQEGVICRLSDGEWALEGRVEKK</sequence>
<dbReference type="InterPro" id="IPR049383">
    <property type="entry name" value="UbiD-like_N"/>
</dbReference>
<dbReference type="InterPro" id="IPR002830">
    <property type="entry name" value="UbiD"/>
</dbReference>
<dbReference type="Pfam" id="PF20695">
    <property type="entry name" value="UbiD_N"/>
    <property type="match status" value="1"/>
</dbReference>
<dbReference type="Pfam" id="PF20696">
    <property type="entry name" value="UbiD_C"/>
    <property type="match status" value="1"/>
</dbReference>
<feature type="domain" description="3-octaprenyl-4-hydroxybenzoate carboxy-lyase-like N-terminal" evidence="3">
    <location>
        <begin position="22"/>
        <end position="93"/>
    </location>
</feature>